<dbReference type="GO" id="GO:0052621">
    <property type="term" value="F:diguanylate cyclase activity"/>
    <property type="evidence" value="ECO:0007669"/>
    <property type="project" value="TreeGrafter"/>
</dbReference>
<reference evidence="3" key="1">
    <citation type="submission" date="2020-10" db="EMBL/GenBank/DDBJ databases">
        <authorList>
            <person name="Gilroy R."/>
        </authorList>
    </citation>
    <scope>NUCLEOTIDE SEQUENCE</scope>
    <source>
        <strain evidence="3">10192</strain>
    </source>
</reference>
<feature type="transmembrane region" description="Helical" evidence="1">
    <location>
        <begin position="376"/>
        <end position="393"/>
    </location>
</feature>
<dbReference type="EMBL" id="JADIND010000219">
    <property type="protein sequence ID" value="MBO8431651.1"/>
    <property type="molecule type" value="Genomic_DNA"/>
</dbReference>
<dbReference type="AlphaFoldDB" id="A0A9D9DQF0"/>
<dbReference type="InterPro" id="IPR050469">
    <property type="entry name" value="Diguanylate_Cyclase"/>
</dbReference>
<dbReference type="InterPro" id="IPR007890">
    <property type="entry name" value="CHASE2"/>
</dbReference>
<dbReference type="GO" id="GO:0043709">
    <property type="term" value="P:cell adhesion involved in single-species biofilm formation"/>
    <property type="evidence" value="ECO:0007669"/>
    <property type="project" value="TreeGrafter"/>
</dbReference>
<name>A0A9D9DQF0_9BACT</name>
<gene>
    <name evidence="3" type="ORF">IAC76_09725</name>
</gene>
<dbReference type="CDD" id="cd01949">
    <property type="entry name" value="GGDEF"/>
    <property type="match status" value="1"/>
</dbReference>
<sequence length="593" mass="67321">MLKKLLYTLWLVLFCAIVFITSKSANITAFIDVIENRTFDLRQNVLIKNKAKHHNDKIVIVAIDDASYEYILDNYGEWPLPRDVYAKLVDFLQIQKPDIVAFDLMFVKSMKSAMEADNSLIEAFKKYDNLYTAMNFDNQPDDLRIPPSLPDRLSVNVDNKSKRVTFEAQTYHNCRVVLDGILNATPNIGIINVSRADDGILRKMPVFLKYQGKFYPQLGFKIGTDYLKKNENLSVDKFVIDKNDEVILGNRKIRLDSGGNVILNWYGGAGTYEYIPLYKLIKIAKGELANSYDFNNKIIYFGTTASSLFDIKTTPVSRVFPGVEVQATYLNNLIDNNFIHKAGKPVTIVMGVFMAILTGIIIMCVSSAFVASLASFSIYVVYVLAAYFAMRYFNCWLDIVYPLLLAITAFISAFIVKYLIKSRDFEHQYKLATTDGLTELFNHRYFQEQMAMQVENCKRYNTEFSMIILDIDFFKKFNDTFGHQAGDAVLWQVAQTLKKNVRATDIVCRYGGEEMSIILPNTGKNVAHSTAEKICQRVSANKIKLQGDREVSVTISLGVSTFPYDGKTPSEMIDAADKRLYNAKNSGRNKVGE</sequence>
<proteinExistence type="predicted"/>
<accession>A0A9D9DQF0</accession>
<dbReference type="InterPro" id="IPR000160">
    <property type="entry name" value="GGDEF_dom"/>
</dbReference>
<dbReference type="NCBIfam" id="TIGR00254">
    <property type="entry name" value="GGDEF"/>
    <property type="match status" value="1"/>
</dbReference>
<organism evidence="3 4">
    <name type="scientific">Candidatus Scatousia excrementipullorum</name>
    <dbReference type="NCBI Taxonomy" id="2840936"/>
    <lineage>
        <taxon>Bacteria</taxon>
        <taxon>Candidatus Scatousia</taxon>
    </lineage>
</organism>
<evidence type="ECO:0000256" key="1">
    <source>
        <dbReference type="SAM" id="Phobius"/>
    </source>
</evidence>
<dbReference type="Pfam" id="PF00990">
    <property type="entry name" value="GGDEF"/>
    <property type="match status" value="1"/>
</dbReference>
<dbReference type="SMART" id="SM01080">
    <property type="entry name" value="CHASE2"/>
    <property type="match status" value="1"/>
</dbReference>
<feature type="transmembrane region" description="Helical" evidence="1">
    <location>
        <begin position="399"/>
        <end position="420"/>
    </location>
</feature>
<dbReference type="GO" id="GO:0005886">
    <property type="term" value="C:plasma membrane"/>
    <property type="evidence" value="ECO:0007669"/>
    <property type="project" value="TreeGrafter"/>
</dbReference>
<comment type="caution">
    <text evidence="3">The sequence shown here is derived from an EMBL/GenBank/DDBJ whole genome shotgun (WGS) entry which is preliminary data.</text>
</comment>
<dbReference type="SMART" id="SM00267">
    <property type="entry name" value="GGDEF"/>
    <property type="match status" value="1"/>
</dbReference>
<reference evidence="3" key="2">
    <citation type="journal article" date="2021" name="PeerJ">
        <title>Extensive microbial diversity within the chicken gut microbiome revealed by metagenomics and culture.</title>
        <authorList>
            <person name="Gilroy R."/>
            <person name="Ravi A."/>
            <person name="Getino M."/>
            <person name="Pursley I."/>
            <person name="Horton D.L."/>
            <person name="Alikhan N.F."/>
            <person name="Baker D."/>
            <person name="Gharbi K."/>
            <person name="Hall N."/>
            <person name="Watson M."/>
            <person name="Adriaenssens E.M."/>
            <person name="Foster-Nyarko E."/>
            <person name="Jarju S."/>
            <person name="Secka A."/>
            <person name="Antonio M."/>
            <person name="Oren A."/>
            <person name="Chaudhuri R.R."/>
            <person name="La Ragione R."/>
            <person name="Hildebrand F."/>
            <person name="Pallen M.J."/>
        </authorList>
    </citation>
    <scope>NUCLEOTIDE SEQUENCE</scope>
    <source>
        <strain evidence="3">10192</strain>
    </source>
</reference>
<dbReference type="PANTHER" id="PTHR45138:SF9">
    <property type="entry name" value="DIGUANYLATE CYCLASE DGCM-RELATED"/>
    <property type="match status" value="1"/>
</dbReference>
<dbReference type="PANTHER" id="PTHR45138">
    <property type="entry name" value="REGULATORY COMPONENTS OF SENSORY TRANSDUCTION SYSTEM"/>
    <property type="match status" value="1"/>
</dbReference>
<keyword evidence="1" id="KW-1133">Transmembrane helix</keyword>
<dbReference type="Proteomes" id="UP000823632">
    <property type="component" value="Unassembled WGS sequence"/>
</dbReference>
<dbReference type="InterPro" id="IPR043128">
    <property type="entry name" value="Rev_trsase/Diguanyl_cyclase"/>
</dbReference>
<dbReference type="PROSITE" id="PS50887">
    <property type="entry name" value="GGDEF"/>
    <property type="match status" value="1"/>
</dbReference>
<feature type="domain" description="GGDEF" evidence="2">
    <location>
        <begin position="462"/>
        <end position="593"/>
    </location>
</feature>
<dbReference type="InterPro" id="IPR029787">
    <property type="entry name" value="Nucleotide_cyclase"/>
</dbReference>
<evidence type="ECO:0000313" key="4">
    <source>
        <dbReference type="Proteomes" id="UP000823632"/>
    </source>
</evidence>
<dbReference type="SUPFAM" id="SSF55073">
    <property type="entry name" value="Nucleotide cyclase"/>
    <property type="match status" value="1"/>
</dbReference>
<evidence type="ECO:0000313" key="3">
    <source>
        <dbReference type="EMBL" id="MBO8431651.1"/>
    </source>
</evidence>
<feature type="transmembrane region" description="Helical" evidence="1">
    <location>
        <begin position="346"/>
        <end position="369"/>
    </location>
</feature>
<evidence type="ECO:0000259" key="2">
    <source>
        <dbReference type="PROSITE" id="PS50887"/>
    </source>
</evidence>
<dbReference type="Gene3D" id="3.30.70.270">
    <property type="match status" value="1"/>
</dbReference>
<keyword evidence="1" id="KW-0812">Transmembrane</keyword>
<dbReference type="FunFam" id="3.30.70.270:FF:000001">
    <property type="entry name" value="Diguanylate cyclase domain protein"/>
    <property type="match status" value="1"/>
</dbReference>
<keyword evidence="1" id="KW-0472">Membrane</keyword>
<protein>
    <submittedName>
        <fullName evidence="3">Diguanylate cyclase</fullName>
    </submittedName>
</protein>
<dbReference type="GO" id="GO:1902201">
    <property type="term" value="P:negative regulation of bacterial-type flagellum-dependent cell motility"/>
    <property type="evidence" value="ECO:0007669"/>
    <property type="project" value="TreeGrafter"/>
</dbReference>
<dbReference type="Pfam" id="PF05226">
    <property type="entry name" value="CHASE2"/>
    <property type="match status" value="1"/>
</dbReference>